<dbReference type="OrthoDB" id="9815654at2"/>
<dbReference type="Gene3D" id="1.10.10.10">
    <property type="entry name" value="Winged helix-like DNA-binding domain superfamily/Winged helix DNA-binding domain"/>
    <property type="match status" value="1"/>
</dbReference>
<evidence type="ECO:0000259" key="5">
    <source>
        <dbReference type="PROSITE" id="PS50949"/>
    </source>
</evidence>
<dbReference type="InterPro" id="IPR008920">
    <property type="entry name" value="TF_FadR/GntR_C"/>
</dbReference>
<evidence type="ECO:0000256" key="4">
    <source>
        <dbReference type="SAM" id="MobiDB-lite"/>
    </source>
</evidence>
<dbReference type="PROSITE" id="PS50949">
    <property type="entry name" value="HTH_GNTR"/>
    <property type="match status" value="1"/>
</dbReference>
<feature type="region of interest" description="Disordered" evidence="4">
    <location>
        <begin position="222"/>
        <end position="264"/>
    </location>
</feature>
<dbReference type="SUPFAM" id="SSF46785">
    <property type="entry name" value="Winged helix' DNA-binding domain"/>
    <property type="match status" value="1"/>
</dbReference>
<name>A0A502EWL2_9PROT</name>
<evidence type="ECO:0000256" key="3">
    <source>
        <dbReference type="ARBA" id="ARBA00023163"/>
    </source>
</evidence>
<dbReference type="InterPro" id="IPR036388">
    <property type="entry name" value="WH-like_DNA-bd_sf"/>
</dbReference>
<gene>
    <name evidence="6" type="ORF">EAH89_28075</name>
</gene>
<dbReference type="EMBL" id="RCZP01000060">
    <property type="protein sequence ID" value="TPG42325.1"/>
    <property type="molecule type" value="Genomic_DNA"/>
</dbReference>
<dbReference type="Proteomes" id="UP000317078">
    <property type="component" value="Unassembled WGS sequence"/>
</dbReference>
<protein>
    <submittedName>
        <fullName evidence="6">GntR family transcriptional regulator</fullName>
    </submittedName>
</protein>
<dbReference type="SMART" id="SM00895">
    <property type="entry name" value="FCD"/>
    <property type="match status" value="1"/>
</dbReference>
<dbReference type="PANTHER" id="PTHR43537:SF39">
    <property type="entry name" value="HTH-TYPE TRANSCRIPTIONAL REGULATOR MCBR"/>
    <property type="match status" value="1"/>
</dbReference>
<dbReference type="SUPFAM" id="SSF48008">
    <property type="entry name" value="GntR ligand-binding domain-like"/>
    <property type="match status" value="1"/>
</dbReference>
<dbReference type="AlphaFoldDB" id="A0A502EWL2"/>
<dbReference type="SMART" id="SM00345">
    <property type="entry name" value="HTH_GNTR"/>
    <property type="match status" value="1"/>
</dbReference>
<keyword evidence="7" id="KW-1185">Reference proteome</keyword>
<dbReference type="InterPro" id="IPR011711">
    <property type="entry name" value="GntR_C"/>
</dbReference>
<dbReference type="Pfam" id="PF00392">
    <property type="entry name" value="GntR"/>
    <property type="match status" value="1"/>
</dbReference>
<dbReference type="Gene3D" id="1.20.120.530">
    <property type="entry name" value="GntR ligand-binding domain-like"/>
    <property type="match status" value="1"/>
</dbReference>
<dbReference type="Pfam" id="PF07729">
    <property type="entry name" value="FCD"/>
    <property type="match status" value="1"/>
</dbReference>
<reference evidence="6 7" key="1">
    <citation type="journal article" date="2019" name="Environ. Microbiol.">
        <title>Species interactions and distinct microbial communities in high Arctic permafrost affected cryosols are associated with the CH4 and CO2 gas fluxes.</title>
        <authorList>
            <person name="Altshuler I."/>
            <person name="Hamel J."/>
            <person name="Turney S."/>
            <person name="Magnuson E."/>
            <person name="Levesque R."/>
            <person name="Greer C."/>
            <person name="Whyte L.G."/>
        </authorList>
    </citation>
    <scope>NUCLEOTIDE SEQUENCE [LARGE SCALE GENOMIC DNA]</scope>
    <source>
        <strain evidence="6 7">S9.3B</strain>
    </source>
</reference>
<dbReference type="GO" id="GO:0003700">
    <property type="term" value="F:DNA-binding transcription factor activity"/>
    <property type="evidence" value="ECO:0007669"/>
    <property type="project" value="InterPro"/>
</dbReference>
<evidence type="ECO:0000313" key="6">
    <source>
        <dbReference type="EMBL" id="TPG42325.1"/>
    </source>
</evidence>
<evidence type="ECO:0000313" key="7">
    <source>
        <dbReference type="Proteomes" id="UP000317078"/>
    </source>
</evidence>
<dbReference type="GO" id="GO:0003677">
    <property type="term" value="F:DNA binding"/>
    <property type="evidence" value="ECO:0007669"/>
    <property type="project" value="UniProtKB-KW"/>
</dbReference>
<dbReference type="InterPro" id="IPR036390">
    <property type="entry name" value="WH_DNA-bd_sf"/>
</dbReference>
<keyword evidence="1" id="KW-0805">Transcription regulation</keyword>
<evidence type="ECO:0000256" key="2">
    <source>
        <dbReference type="ARBA" id="ARBA00023125"/>
    </source>
</evidence>
<dbReference type="InterPro" id="IPR000524">
    <property type="entry name" value="Tscrpt_reg_HTH_GntR"/>
</dbReference>
<keyword evidence="2" id="KW-0238">DNA-binding</keyword>
<sequence length="264" mass="28858">MQASSNSEPSLEEQAYRRLRQALVEGVFTPGQKLSIRRVAAALGTSPMPARTALRRLSAEQAVDVLPSGTAVVPRLTRAAFAELGAIRAELEPLAVRLATPAIDRATQAALTKVVRAGRSAREANDAVEVLRADRQFLFTLYQAAAAPMLLGIIETLWLRRGPHFWDARWLILGRVPAASRHVEILEALHRKDGDRASAELKAEIESTTAYLLERMRFVDDPGADGDLKGLEPLEGASRKRIAPPDTSPSQAPVEAPRPLRRSR</sequence>
<keyword evidence="3" id="KW-0804">Transcription</keyword>
<accession>A0A502EWL2</accession>
<feature type="compositionally biased region" description="Basic and acidic residues" evidence="4">
    <location>
        <begin position="222"/>
        <end position="232"/>
    </location>
</feature>
<organism evidence="6 7">
    <name type="scientific">Muricoccus nepalensis</name>
    <dbReference type="NCBI Taxonomy" id="1854500"/>
    <lineage>
        <taxon>Bacteria</taxon>
        <taxon>Pseudomonadati</taxon>
        <taxon>Pseudomonadota</taxon>
        <taxon>Alphaproteobacteria</taxon>
        <taxon>Acetobacterales</taxon>
        <taxon>Roseomonadaceae</taxon>
        <taxon>Muricoccus</taxon>
    </lineage>
</organism>
<feature type="domain" description="HTH gntR-type" evidence="5">
    <location>
        <begin position="9"/>
        <end position="76"/>
    </location>
</feature>
<dbReference type="RefSeq" id="WP_140887039.1">
    <property type="nucleotide sequence ID" value="NZ_RCZP01000060.1"/>
</dbReference>
<proteinExistence type="predicted"/>
<dbReference type="PANTHER" id="PTHR43537">
    <property type="entry name" value="TRANSCRIPTIONAL REGULATOR, GNTR FAMILY"/>
    <property type="match status" value="1"/>
</dbReference>
<comment type="caution">
    <text evidence="6">The sequence shown here is derived from an EMBL/GenBank/DDBJ whole genome shotgun (WGS) entry which is preliminary data.</text>
</comment>
<evidence type="ECO:0000256" key="1">
    <source>
        <dbReference type="ARBA" id="ARBA00023015"/>
    </source>
</evidence>